<proteinExistence type="predicted"/>
<evidence type="ECO:0000313" key="2">
    <source>
        <dbReference type="Proteomes" id="UP000007382"/>
    </source>
</evidence>
<dbReference type="STRING" id="1162668.LFE_1594"/>
<dbReference type="AlphaFoldDB" id="I0IPS7"/>
<sequence length="83" mass="9533">MRRTRKITILLTVLAVLLVLVPTVAIPMIRRMETHHQFLLVHGMNGQVNRVEVYWQEPSAEAEEGKKSKIPGHYLCAWDAKRG</sequence>
<keyword evidence="2" id="KW-1185">Reference proteome</keyword>
<dbReference type="EMBL" id="AP012342">
    <property type="protein sequence ID" value="BAM07276.1"/>
    <property type="molecule type" value="Genomic_DNA"/>
</dbReference>
<evidence type="ECO:0000313" key="1">
    <source>
        <dbReference type="EMBL" id="BAM07276.1"/>
    </source>
</evidence>
<dbReference type="PATRIC" id="fig|1162668.3.peg.1897"/>
<accession>I0IPS7</accession>
<reference evidence="2" key="2">
    <citation type="submission" date="2012-03" db="EMBL/GenBank/DDBJ databases">
        <title>The complete genome sequence of the pioneer microbe on fresh volcanic deposit, Leptospirillum ferrooxidans strain C2-3.</title>
        <authorList>
            <person name="Fujimura R."/>
            <person name="Sato Y."/>
            <person name="Nishizawa T."/>
            <person name="Nanba K."/>
            <person name="Oshima K."/>
            <person name="Hattori M."/>
            <person name="Kamijo T."/>
            <person name="Ohta H."/>
        </authorList>
    </citation>
    <scope>NUCLEOTIDE SEQUENCE [LARGE SCALE GENOMIC DNA]</scope>
    <source>
        <strain evidence="2">C2-3</strain>
    </source>
</reference>
<organism evidence="1 2">
    <name type="scientific">Leptospirillum ferrooxidans (strain C2-3)</name>
    <dbReference type="NCBI Taxonomy" id="1162668"/>
    <lineage>
        <taxon>Bacteria</taxon>
        <taxon>Pseudomonadati</taxon>
        <taxon>Nitrospirota</taxon>
        <taxon>Nitrospiria</taxon>
        <taxon>Nitrospirales</taxon>
        <taxon>Nitrospiraceae</taxon>
        <taxon>Leptospirillum</taxon>
    </lineage>
</organism>
<gene>
    <name evidence="1" type="ordered locus">LFE_1594</name>
</gene>
<dbReference type="RefSeq" id="WP_014449761.1">
    <property type="nucleotide sequence ID" value="NC_017094.1"/>
</dbReference>
<reference evidence="1 2" key="1">
    <citation type="journal article" date="2012" name="J. Bacteriol.">
        <title>Complete Genome Sequence of Leptospirillum ferrooxidans Strain C2-3, Isolated from a Fresh Volcanic Ash Deposit on the Island of Miyake, Japan.</title>
        <authorList>
            <person name="Fujimura R."/>
            <person name="Sato Y."/>
            <person name="Nishizawa T."/>
            <person name="Oshima K."/>
            <person name="Kim S.-W."/>
            <person name="Hattori M."/>
            <person name="Kamijo T."/>
            <person name="Ohta H."/>
        </authorList>
    </citation>
    <scope>NUCLEOTIDE SEQUENCE [LARGE SCALE GENOMIC DNA]</scope>
    <source>
        <strain evidence="1 2">C2-3</strain>
    </source>
</reference>
<protein>
    <submittedName>
        <fullName evidence="1">Uncharacterized protein</fullName>
    </submittedName>
</protein>
<dbReference type="Proteomes" id="UP000007382">
    <property type="component" value="Chromosome"/>
</dbReference>
<name>I0IPS7_LEPFC</name>
<dbReference type="HOGENOM" id="CLU_2538446_0_0_0"/>
<dbReference type="KEGG" id="lfc:LFE_1594"/>